<dbReference type="Pfam" id="PF03275">
    <property type="entry name" value="GLF"/>
    <property type="match status" value="1"/>
</dbReference>
<dbReference type="EMBL" id="BMFP01000001">
    <property type="protein sequence ID" value="GGG01206.1"/>
    <property type="molecule type" value="Genomic_DNA"/>
</dbReference>
<protein>
    <submittedName>
        <fullName evidence="7">UDP-galactopyranose mutase</fullName>
    </submittedName>
</protein>
<keyword evidence="5" id="KW-0413">Isomerase</keyword>
<evidence type="ECO:0000313" key="8">
    <source>
        <dbReference type="Proteomes" id="UP000634043"/>
    </source>
</evidence>
<dbReference type="NCBIfam" id="TIGR00031">
    <property type="entry name" value="UDP-GALP_mutase"/>
    <property type="match status" value="1"/>
</dbReference>
<keyword evidence="8" id="KW-1185">Reference proteome</keyword>
<dbReference type="PANTHER" id="PTHR21197">
    <property type="entry name" value="UDP-GALACTOPYRANOSE MUTASE"/>
    <property type="match status" value="1"/>
</dbReference>
<dbReference type="PANTHER" id="PTHR21197:SF0">
    <property type="entry name" value="UDP-GALACTOPYRANOSE MUTASE"/>
    <property type="match status" value="1"/>
</dbReference>
<dbReference type="Gene3D" id="3.40.50.720">
    <property type="entry name" value="NAD(P)-binding Rossmann-like Domain"/>
    <property type="match status" value="3"/>
</dbReference>
<gene>
    <name evidence="7" type="ORF">GCM10011323_02650</name>
</gene>
<evidence type="ECO:0000256" key="2">
    <source>
        <dbReference type="ARBA" id="ARBA00009321"/>
    </source>
</evidence>
<organism evidence="7 8">
    <name type="scientific">Pontibacter amylolyticus</name>
    <dbReference type="NCBI Taxonomy" id="1424080"/>
    <lineage>
        <taxon>Bacteria</taxon>
        <taxon>Pseudomonadati</taxon>
        <taxon>Bacteroidota</taxon>
        <taxon>Cytophagia</taxon>
        <taxon>Cytophagales</taxon>
        <taxon>Hymenobacteraceae</taxon>
        <taxon>Pontibacter</taxon>
    </lineage>
</organism>
<accession>A0ABQ1VXJ2</accession>
<evidence type="ECO:0000256" key="1">
    <source>
        <dbReference type="ARBA" id="ARBA00001974"/>
    </source>
</evidence>
<reference evidence="8" key="1">
    <citation type="journal article" date="2019" name="Int. J. Syst. Evol. Microbiol.">
        <title>The Global Catalogue of Microorganisms (GCM) 10K type strain sequencing project: providing services to taxonomists for standard genome sequencing and annotation.</title>
        <authorList>
            <consortium name="The Broad Institute Genomics Platform"/>
            <consortium name="The Broad Institute Genome Sequencing Center for Infectious Disease"/>
            <person name="Wu L."/>
            <person name="Ma J."/>
        </authorList>
    </citation>
    <scope>NUCLEOTIDE SEQUENCE [LARGE SCALE GENOMIC DNA]</scope>
    <source>
        <strain evidence="8">CGMCC 1.12749</strain>
    </source>
</reference>
<dbReference type="SUPFAM" id="SSF54373">
    <property type="entry name" value="FAD-linked reductases, C-terminal domain"/>
    <property type="match status" value="1"/>
</dbReference>
<dbReference type="InterPro" id="IPR004379">
    <property type="entry name" value="UDP-GALP_mutase"/>
</dbReference>
<keyword evidence="4" id="KW-0274">FAD</keyword>
<dbReference type="Pfam" id="PF13450">
    <property type="entry name" value="NAD_binding_8"/>
    <property type="match status" value="1"/>
</dbReference>
<dbReference type="RefSeq" id="WP_229733736.1">
    <property type="nucleotide sequence ID" value="NZ_BMFP01000001.1"/>
</dbReference>
<keyword evidence="3" id="KW-0285">Flavoprotein</keyword>
<evidence type="ECO:0000313" key="7">
    <source>
        <dbReference type="EMBL" id="GGG01206.1"/>
    </source>
</evidence>
<dbReference type="SUPFAM" id="SSF51971">
    <property type="entry name" value="Nucleotide-binding domain"/>
    <property type="match status" value="1"/>
</dbReference>
<comment type="caution">
    <text evidence="7">The sequence shown here is derived from an EMBL/GenBank/DDBJ whole genome shotgun (WGS) entry which is preliminary data.</text>
</comment>
<dbReference type="Proteomes" id="UP000634043">
    <property type="component" value="Unassembled WGS sequence"/>
</dbReference>
<evidence type="ECO:0000256" key="3">
    <source>
        <dbReference type="ARBA" id="ARBA00022630"/>
    </source>
</evidence>
<proteinExistence type="inferred from homology"/>
<evidence type="ECO:0000256" key="4">
    <source>
        <dbReference type="ARBA" id="ARBA00022827"/>
    </source>
</evidence>
<sequence length="400" mass="45907">MFDYLIVGAGFAGSVLAERLASQLHKRVLIIDKRPHIAGNAFDHYNEDGILVHKYGPHIFHTNSKEVFDYLSLFTAWRPYEHRVLASVDGQLVPMPINLDTINKLYGLSLTSFEVDDFFKSVAEEVTPVRTSEDVVVSKVGRELYEKFFRNYTRKQWGMDPSELDKSVTSRVPVRINRDDRYFTDTFQAMPLHGYTSMFEKLLAHPNIKIMLNTDYHEILDMIPFKEMIYTGPVDEYFDFRFGKLPYRSLEFKHETLNVPVHLPAAVVNYPNEHAYTRITEFKYLTGQQHPKTSVVYEYPQAEGDPYYPVPRPENAAIYNQYKKLAEATPGVHFVGRLATYKYYNMDQVVAQALTLYKKLSCQEEVLPLLDSALVGHNGHSVKLDEAAFHAGIKGNGKTA</sequence>
<feature type="domain" description="UDP-galactopyranose mutase C-terminal" evidence="6">
    <location>
        <begin position="147"/>
        <end position="343"/>
    </location>
</feature>
<comment type="similarity">
    <text evidence="2">Belongs to the UDP-galactopyranose/dTDP-fucopyranose mutase family.</text>
</comment>
<evidence type="ECO:0000259" key="6">
    <source>
        <dbReference type="Pfam" id="PF03275"/>
    </source>
</evidence>
<name>A0ABQ1VXJ2_9BACT</name>
<evidence type="ECO:0000256" key="5">
    <source>
        <dbReference type="ARBA" id="ARBA00023235"/>
    </source>
</evidence>
<dbReference type="InterPro" id="IPR015899">
    <property type="entry name" value="UDP-GalPyranose_mutase_C"/>
</dbReference>
<comment type="cofactor">
    <cofactor evidence="1">
        <name>FAD</name>
        <dbReference type="ChEBI" id="CHEBI:57692"/>
    </cofactor>
</comment>